<keyword evidence="4" id="KW-1185">Reference proteome</keyword>
<protein>
    <submittedName>
        <fullName evidence="3">Sortase family protein</fullName>
    </submittedName>
</protein>
<dbReference type="RefSeq" id="WP_157695302.1">
    <property type="nucleotide sequence ID" value="NZ_LT629710.1"/>
</dbReference>
<evidence type="ECO:0000313" key="3">
    <source>
        <dbReference type="EMBL" id="SDO68401.1"/>
    </source>
</evidence>
<dbReference type="InterPro" id="IPR042001">
    <property type="entry name" value="Sortase_F"/>
</dbReference>
<sequence length="267" mass="27294">MISPSAAMPAKAASGRRPRRRRWLPWLIASLMIAATGVATALIVAGSRSVPPPPAPVPQHPFTAAVPPAALLPGDVLPPATGPVGGSAGNNGSDGGGRPSGSGTAPPRHVGPWTFDGANRLFVQSLGIDAPVLPVGTDRGGLIIPGDVRQVGRWSGGADIDDQHGTVLIAGHVNFVGQGEGALYNLYTVQPGAIVVTTDSKGVRISWRVIALDSIDKKALPAGIFTRTGPRRLVLVTCGGNLLHVDGLNGGYNTYQNNTLAYAVPAG</sequence>
<reference evidence="3 4" key="1">
    <citation type="submission" date="2016-10" db="EMBL/GenBank/DDBJ databases">
        <authorList>
            <person name="de Groot N.N."/>
        </authorList>
    </citation>
    <scope>NUCLEOTIDE SEQUENCE [LARGE SCALE GENOMIC DNA]</scope>
    <source>
        <strain evidence="4">P4-7,KCTC 19426,CECT 7604</strain>
    </source>
</reference>
<accession>A0A1H0LK79</accession>
<evidence type="ECO:0000256" key="2">
    <source>
        <dbReference type="SAM" id="MobiDB-lite"/>
    </source>
</evidence>
<dbReference type="EMBL" id="LT629710">
    <property type="protein sequence ID" value="SDO68401.1"/>
    <property type="molecule type" value="Genomic_DNA"/>
</dbReference>
<evidence type="ECO:0000256" key="1">
    <source>
        <dbReference type="ARBA" id="ARBA00022801"/>
    </source>
</evidence>
<dbReference type="Pfam" id="PF04203">
    <property type="entry name" value="Sortase"/>
    <property type="match status" value="1"/>
</dbReference>
<name>A0A1H0LK79_9ACTN</name>
<dbReference type="Gene3D" id="2.40.260.10">
    <property type="entry name" value="Sortase"/>
    <property type="match status" value="1"/>
</dbReference>
<organism evidence="3 4">
    <name type="scientific">Nakamurella panacisegetis</name>
    <dbReference type="NCBI Taxonomy" id="1090615"/>
    <lineage>
        <taxon>Bacteria</taxon>
        <taxon>Bacillati</taxon>
        <taxon>Actinomycetota</taxon>
        <taxon>Actinomycetes</taxon>
        <taxon>Nakamurellales</taxon>
        <taxon>Nakamurellaceae</taxon>
        <taxon>Nakamurella</taxon>
    </lineage>
</organism>
<proteinExistence type="predicted"/>
<dbReference type="InterPro" id="IPR023365">
    <property type="entry name" value="Sortase_dom-sf"/>
</dbReference>
<evidence type="ECO:0000313" key="4">
    <source>
        <dbReference type="Proteomes" id="UP000198741"/>
    </source>
</evidence>
<dbReference type="GO" id="GO:0016787">
    <property type="term" value="F:hydrolase activity"/>
    <property type="evidence" value="ECO:0007669"/>
    <property type="project" value="UniProtKB-KW"/>
</dbReference>
<dbReference type="STRING" id="1090615.SAMN04515671_1692"/>
<dbReference type="InterPro" id="IPR005754">
    <property type="entry name" value="Sortase"/>
</dbReference>
<dbReference type="OrthoDB" id="525039at2"/>
<gene>
    <name evidence="3" type="ORF">SAMN04515671_1692</name>
</gene>
<feature type="region of interest" description="Disordered" evidence="2">
    <location>
        <begin position="73"/>
        <end position="111"/>
    </location>
</feature>
<dbReference type="Proteomes" id="UP000198741">
    <property type="component" value="Chromosome I"/>
</dbReference>
<dbReference type="AlphaFoldDB" id="A0A1H0LK79"/>
<dbReference type="SUPFAM" id="SSF63817">
    <property type="entry name" value="Sortase"/>
    <property type="match status" value="1"/>
</dbReference>
<keyword evidence="1" id="KW-0378">Hydrolase</keyword>
<feature type="compositionally biased region" description="Gly residues" evidence="2">
    <location>
        <begin position="83"/>
        <end position="100"/>
    </location>
</feature>
<dbReference type="CDD" id="cd05829">
    <property type="entry name" value="Sortase_F"/>
    <property type="match status" value="1"/>
</dbReference>